<evidence type="ECO:0000256" key="4">
    <source>
        <dbReference type="ARBA" id="ARBA00022679"/>
    </source>
</evidence>
<evidence type="ECO:0000256" key="3">
    <source>
        <dbReference type="ARBA" id="ARBA00011738"/>
    </source>
</evidence>
<evidence type="ECO:0000256" key="8">
    <source>
        <dbReference type="ARBA" id="ARBA00022840"/>
    </source>
</evidence>
<evidence type="ECO:0000256" key="6">
    <source>
        <dbReference type="ARBA" id="ARBA00022741"/>
    </source>
</evidence>
<dbReference type="AlphaFoldDB" id="A0A1Y5IID0"/>
<dbReference type="SUPFAM" id="SSF56059">
    <property type="entry name" value="Glutathione synthetase ATP-binding domain-like"/>
    <property type="match status" value="1"/>
</dbReference>
<dbReference type="EMBL" id="KZ155780">
    <property type="protein sequence ID" value="OUS46842.1"/>
    <property type="molecule type" value="Genomic_DNA"/>
</dbReference>
<feature type="compositionally biased region" description="Basic and acidic residues" evidence="11">
    <location>
        <begin position="22"/>
        <end position="47"/>
    </location>
</feature>
<evidence type="ECO:0000256" key="5">
    <source>
        <dbReference type="ARBA" id="ARBA00022723"/>
    </source>
</evidence>
<dbReference type="InterPro" id="IPR013815">
    <property type="entry name" value="ATP_grasp_subdomain_1"/>
</dbReference>
<sequence length="1153" mass="126331">METLAAPEVAETRASAPAPVSNRRERDIRAMLPRRTDPSAEGERSAKAEAPSTVARWREATSDAEGWTLISDSTSPLADGELLVQVFESSGRDEEAMSAPRRKIVGRRVVLTTNALEPLVCHWGAAKIEPGEWALPPESVRPPGSVEVGPIACETPMEDFTGCFPLSMSGSVDEEGFGECAFMQRLVFDLPGDGPNELMGLSFVFRNVGGSSWFKDSSNGNSNYRVSCTRPTEHKSTASDELIDTITRAEAGGNWWSLMHRFNLATSLLEKHCVKAESESKAREAAAKIFVWLRYSATRQLTWQRNYNVKPRELSSAQSRLTHCLAEIYTSQPHLRDMARLMLSTVGRGGESGQGQQIRDEILNIMHRNGIKEVKGIWMEEWHQKLHNNTTPDDIVICEAYLAFLQANGDLSAYWRVLDEGGVSRERLESFERPVRSEPIWRPQIKDNLIRDFKNYLKILKAVHGGADLTQSFNVCRDRLSNDCQRALEYICANQGGADVFNLVNACLEARHGVRDAGLAEPSDTPWCRELIYLDLAIADVSNRAIQGGSDAVTDTQGLLTLTDMVLEDLCLSLPSSNDDLLYSLINWRRILELQRSGDSEWALRAKATVDRIRLALTEHATEIHDAMQPAASTIGKRCDCDKWTIDLFSEEVIRGGPAFALSLMLTRLDPYLRREANMGEWQIISPATCVGEVLHVKTLAEVMNNSFSTPTVLVCDHVGGDEEIPKGATAVLTGSSVDVLSHSAVRARNGGVLFATCYEPTVLDKIGRNSKKAIKLSITADECVSFEEIDYSSLGRENSPASEANGSDAGRINIKAIDFAGEVAVGMDDFRENLVGAKARNTKALRDALTSGGIPGWINLPVSVAIPFGTFEHVLACPENAKQAKTMARLASEIDDSNGTSLAASLKVCRACVRSLIPPAGMLTRLADVMQRGGIEPPADDQTWDLAWRAICDVWASKWNDRAYVSMRNRGLDHNNLRMSVLVQPVINADHAFVIHTVNPSTGTEDELYAEVVQGMGETLVGNYPGRALSFTVKKSPEGAVSEPVIHGYPSKNTVLRVPCQTLIFRSDSNGEDLEGYAGAGLYESVPMHATVEYHADYASDALIWDRNARSDVLTAVARAGVAIERALGAAQDVEGVIRGGAVFVVQTRPQV</sequence>
<dbReference type="InterPro" id="IPR002192">
    <property type="entry name" value="PPDK_AMP/ATP-bd"/>
</dbReference>
<dbReference type="GO" id="GO:0046872">
    <property type="term" value="F:metal ion binding"/>
    <property type="evidence" value="ECO:0007669"/>
    <property type="project" value="UniProtKB-KW"/>
</dbReference>
<feature type="domain" description="Alpha-glucan water dikinase phosphohistidine-like" evidence="13">
    <location>
        <begin position="682"/>
        <end position="791"/>
    </location>
</feature>
<keyword evidence="15" id="KW-0670">Pyruvate</keyword>
<feature type="domain" description="Alpha-glucan water dikinase-like N-terminal Ig-like" evidence="14">
    <location>
        <begin position="108"/>
        <end position="218"/>
    </location>
</feature>
<evidence type="ECO:0000256" key="1">
    <source>
        <dbReference type="ARBA" id="ARBA00001946"/>
    </source>
</evidence>
<dbReference type="PANTHER" id="PTHR46999:SF1">
    <property type="entry name" value="ALPHA-GLUCAN WATER DIKINASE 1, CHLOROPLASTIC"/>
    <property type="match status" value="1"/>
</dbReference>
<comment type="subunit">
    <text evidence="3">Homodimer.</text>
</comment>
<comment type="cofactor">
    <cofactor evidence="1">
        <name>Mg(2+)</name>
        <dbReference type="ChEBI" id="CHEBI:18420"/>
    </cofactor>
</comment>
<dbReference type="Gene3D" id="3.30.470.20">
    <property type="entry name" value="ATP-grasp fold, B domain"/>
    <property type="match status" value="1"/>
</dbReference>
<dbReference type="InterPro" id="IPR054481">
    <property type="entry name" value="GWD1_pHisD"/>
</dbReference>
<keyword evidence="4" id="KW-0808">Transferase</keyword>
<reference evidence="15" key="1">
    <citation type="submission" date="2017-04" db="EMBL/GenBank/DDBJ databases">
        <title>Population genomics of picophytoplankton unveils novel chromosome hypervariability.</title>
        <authorList>
            <consortium name="DOE Joint Genome Institute"/>
            <person name="Blanc-Mathieu R."/>
            <person name="Krasovec M."/>
            <person name="Hebrard M."/>
            <person name="Yau S."/>
            <person name="Desgranges E."/>
            <person name="Martin J."/>
            <person name="Schackwitz W."/>
            <person name="Kuo A."/>
            <person name="Salin G."/>
            <person name="Donnadieu C."/>
            <person name="Desdevises Y."/>
            <person name="Sanchez-Ferandin S."/>
            <person name="Moreau H."/>
            <person name="Rivals E."/>
            <person name="Grigoriev I.V."/>
            <person name="Grimsley N."/>
            <person name="Eyre-Walker A."/>
            <person name="Piganeau G."/>
        </authorList>
    </citation>
    <scope>NUCLEOTIDE SEQUENCE [LARGE SCALE GENOMIC DNA]</scope>
    <source>
        <strain evidence="15">RCC 1115</strain>
    </source>
</reference>
<keyword evidence="9" id="KW-0460">Magnesium</keyword>
<evidence type="ECO:0000256" key="10">
    <source>
        <dbReference type="ARBA" id="ARBA00023277"/>
    </source>
</evidence>
<evidence type="ECO:0000256" key="7">
    <source>
        <dbReference type="ARBA" id="ARBA00022777"/>
    </source>
</evidence>
<organism evidence="15">
    <name type="scientific">Ostreococcus tauri</name>
    <name type="common">Marine green alga</name>
    <dbReference type="NCBI Taxonomy" id="70448"/>
    <lineage>
        <taxon>Eukaryota</taxon>
        <taxon>Viridiplantae</taxon>
        <taxon>Chlorophyta</taxon>
        <taxon>Mamiellophyceae</taxon>
        <taxon>Mamiellales</taxon>
        <taxon>Bathycoccaceae</taxon>
        <taxon>Ostreococcus</taxon>
    </lineage>
</organism>
<dbReference type="eggNOG" id="ENOG502QQ6R">
    <property type="taxonomic scope" value="Eukaryota"/>
</dbReference>
<evidence type="ECO:0000259" key="12">
    <source>
        <dbReference type="Pfam" id="PF01326"/>
    </source>
</evidence>
<name>A0A1Y5IID0_OSTTA</name>
<keyword evidence="6" id="KW-0547">Nucleotide-binding</keyword>
<comment type="similarity">
    <text evidence="2">Belongs to the PEP-utilizing enzyme family.</text>
</comment>
<dbReference type="Pfam" id="PF01326">
    <property type="entry name" value="PPDK_N"/>
    <property type="match status" value="1"/>
</dbReference>
<dbReference type="GO" id="GO:0016301">
    <property type="term" value="F:kinase activity"/>
    <property type="evidence" value="ECO:0007669"/>
    <property type="project" value="UniProtKB-KW"/>
</dbReference>
<evidence type="ECO:0000256" key="2">
    <source>
        <dbReference type="ARBA" id="ARBA00007837"/>
    </source>
</evidence>
<gene>
    <name evidence="15" type="ORF">BE221DRAFT_191323</name>
</gene>
<keyword evidence="7 15" id="KW-0418">Kinase</keyword>
<proteinExistence type="inferred from homology"/>
<feature type="domain" description="Pyruvate phosphate dikinase AMP/ATP-binding" evidence="12">
    <location>
        <begin position="949"/>
        <end position="1152"/>
    </location>
</feature>
<evidence type="ECO:0000256" key="11">
    <source>
        <dbReference type="SAM" id="MobiDB-lite"/>
    </source>
</evidence>
<evidence type="ECO:0000313" key="15">
    <source>
        <dbReference type="EMBL" id="OUS46842.1"/>
    </source>
</evidence>
<accession>A0A1Y5IID0</accession>
<dbReference type="Pfam" id="PF22973">
    <property type="entry name" value="GWD1_pHisD"/>
    <property type="match status" value="1"/>
</dbReference>
<dbReference type="Gene3D" id="3.30.1490.20">
    <property type="entry name" value="ATP-grasp fold, A domain"/>
    <property type="match status" value="1"/>
</dbReference>
<evidence type="ECO:0000259" key="14">
    <source>
        <dbReference type="Pfam" id="PF23166"/>
    </source>
</evidence>
<protein>
    <submittedName>
        <fullName evidence="15">Pyruvate phosphate dikinase</fullName>
    </submittedName>
</protein>
<keyword evidence="8" id="KW-0067">ATP-binding</keyword>
<dbReference type="InterPro" id="IPR056301">
    <property type="entry name" value="GWD-like_N_Ig"/>
</dbReference>
<dbReference type="Pfam" id="PF23166">
    <property type="entry name" value="Ig_N_CWD1"/>
    <property type="match status" value="1"/>
</dbReference>
<keyword evidence="5" id="KW-0479">Metal-binding</keyword>
<dbReference type="GO" id="GO:0005524">
    <property type="term" value="F:ATP binding"/>
    <property type="evidence" value="ECO:0007669"/>
    <property type="project" value="UniProtKB-KW"/>
</dbReference>
<dbReference type="Proteomes" id="UP000195557">
    <property type="component" value="Unassembled WGS sequence"/>
</dbReference>
<keyword evidence="10" id="KW-0119">Carbohydrate metabolism</keyword>
<feature type="region of interest" description="Disordered" evidence="11">
    <location>
        <begin position="1"/>
        <end position="54"/>
    </location>
</feature>
<evidence type="ECO:0000259" key="13">
    <source>
        <dbReference type="Pfam" id="PF22973"/>
    </source>
</evidence>
<evidence type="ECO:0000256" key="9">
    <source>
        <dbReference type="ARBA" id="ARBA00022842"/>
    </source>
</evidence>
<dbReference type="PANTHER" id="PTHR46999">
    <property type="entry name" value="ALPHA-GLUCAN WATER DIKINASE 1, CHLOROPLASTIC-RELATED"/>
    <property type="match status" value="1"/>
</dbReference>